<organism evidence="2 3">
    <name type="scientific">Carya illinoinensis</name>
    <name type="common">Pecan</name>
    <dbReference type="NCBI Taxonomy" id="32201"/>
    <lineage>
        <taxon>Eukaryota</taxon>
        <taxon>Viridiplantae</taxon>
        <taxon>Streptophyta</taxon>
        <taxon>Embryophyta</taxon>
        <taxon>Tracheophyta</taxon>
        <taxon>Spermatophyta</taxon>
        <taxon>Magnoliopsida</taxon>
        <taxon>eudicotyledons</taxon>
        <taxon>Gunneridae</taxon>
        <taxon>Pentapetalae</taxon>
        <taxon>rosids</taxon>
        <taxon>fabids</taxon>
        <taxon>Fagales</taxon>
        <taxon>Juglandaceae</taxon>
        <taxon>Carya</taxon>
    </lineage>
</organism>
<reference evidence="2" key="1">
    <citation type="submission" date="2020-12" db="EMBL/GenBank/DDBJ databases">
        <title>WGS assembly of Carya illinoinensis cv. Pawnee.</title>
        <authorList>
            <person name="Platts A."/>
            <person name="Shu S."/>
            <person name="Wright S."/>
            <person name="Barry K."/>
            <person name="Edger P."/>
            <person name="Pires J.C."/>
            <person name="Schmutz J."/>
        </authorList>
    </citation>
    <scope>NUCLEOTIDE SEQUENCE</scope>
    <source>
        <tissue evidence="2">Leaf</tissue>
    </source>
</reference>
<dbReference type="Proteomes" id="UP000811609">
    <property type="component" value="Chromosome 2"/>
</dbReference>
<feature type="compositionally biased region" description="Polar residues" evidence="1">
    <location>
        <begin position="25"/>
        <end position="36"/>
    </location>
</feature>
<name>A0A8T1RHN2_CARIL</name>
<dbReference type="PANTHER" id="PTHR47546">
    <property type="entry name" value="S15/NS1, RNA-BINDING PROTEIN"/>
    <property type="match status" value="1"/>
</dbReference>
<dbReference type="AlphaFoldDB" id="A0A8T1RHN2"/>
<feature type="region of interest" description="Disordered" evidence="1">
    <location>
        <begin position="25"/>
        <end position="128"/>
    </location>
</feature>
<protein>
    <submittedName>
        <fullName evidence="2">Uncharacterized protein</fullName>
    </submittedName>
</protein>
<evidence type="ECO:0000313" key="2">
    <source>
        <dbReference type="EMBL" id="KAG6665431.1"/>
    </source>
</evidence>
<gene>
    <name evidence="2" type="ORF">CIPAW_02G160600</name>
</gene>
<comment type="caution">
    <text evidence="2">The sequence shown here is derived from an EMBL/GenBank/DDBJ whole genome shotgun (WGS) entry which is preliminary data.</text>
</comment>
<feature type="compositionally biased region" description="Basic and acidic residues" evidence="1">
    <location>
        <begin position="95"/>
        <end position="106"/>
    </location>
</feature>
<keyword evidence="3" id="KW-1185">Reference proteome</keyword>
<proteinExistence type="predicted"/>
<feature type="compositionally biased region" description="Low complexity" evidence="1">
    <location>
        <begin position="118"/>
        <end position="127"/>
    </location>
</feature>
<dbReference type="PANTHER" id="PTHR47546:SF3">
    <property type="entry name" value="30S RIBOSOMAL PROTEIN S15, CHLOROPLASTIC"/>
    <property type="match status" value="1"/>
</dbReference>
<sequence length="337" mass="37720">MATLQLRPKHRTLHNTALVNLFSTFSTRPDPTTADKSPSSTSSQSQSSCFSDVKGSLKQQPHQRPTSPFSPRNPTSPSKPFNPSFSKPSQVASLKEIRKNDSEFRLRSSVPTPTGPNSTSPHLSSSSQHIPFQELYKRYVIDKAHENGTNTASGPGKIGGSGKPTFEVIRERLRQLRSSSGMVQNERRGADPVSLSDFKNSLKLKPSTDSGPVIGGSGILPVSVFGKEMERKETERETLTMKTEFAKMYNFGELRERLRPEGNKEGKALFSFAELKERLVTLREMEEKETESRIGRVSFKNLRESLLMLWLRLSLRASDNMKAEKSAMAQLKTMFKH</sequence>
<accession>A0A8T1RHN2</accession>
<feature type="compositionally biased region" description="Low complexity" evidence="1">
    <location>
        <begin position="37"/>
        <end position="51"/>
    </location>
</feature>
<evidence type="ECO:0000256" key="1">
    <source>
        <dbReference type="SAM" id="MobiDB-lite"/>
    </source>
</evidence>
<dbReference type="EMBL" id="CM031810">
    <property type="protein sequence ID" value="KAG6665431.1"/>
    <property type="molecule type" value="Genomic_DNA"/>
</dbReference>
<feature type="compositionally biased region" description="Low complexity" evidence="1">
    <location>
        <begin position="73"/>
        <end position="89"/>
    </location>
</feature>
<feature type="compositionally biased region" description="Polar residues" evidence="1">
    <location>
        <begin position="57"/>
        <end position="72"/>
    </location>
</feature>
<evidence type="ECO:0000313" key="3">
    <source>
        <dbReference type="Proteomes" id="UP000811609"/>
    </source>
</evidence>